<dbReference type="AlphaFoldDB" id="B6Q388"/>
<dbReference type="PhylomeDB" id="B6Q388"/>
<dbReference type="Proteomes" id="UP000001294">
    <property type="component" value="Unassembled WGS sequence"/>
</dbReference>
<sequence>MHSSYLTRRVFRALLNNEPVCFSPRHCRVYSSSMLYHPRRACNNTKYGQSRTFFSLPSTTKTPEVPSSEVGLQTMSELSKAKITNGRAPPFNALCKAYQKFFEARAEEPGIITEFHAKQLVTTYGYLRMHKGDEDADSKEFEIIESKEFMELTLYVLSQANCHSSSHQDIRRLANNAYRVLSTAARDEAGDISSGAFLAWVRINAFYGNPYQARTALVKEWPKVQQWPDLEDQGSPWLWILHGMALEKDATELVQAVEDWHLGGFFSLTPQQHQELVITLLGQGQLDAAKVMHDCPIPGGEPTIIATSAITRACLLSGDKAGADEIFSRLTIYSPSAETRDILLLMAAASGKDVHAMARDFNNWCLEDPSVREGLSISCVNDLIRYAYVIENKKLAVDYSTLISTWGLESDSETRLLLELEPRIQDPDIDGTIRALNELEEGDVSANIALRMRYRLIKMLCSVPNNDDAFEQVSKLLDPLLRDGIQLEPEILTVLTRALAYRHDWEALSQLLRPRIGSYSMRNERPLIQNALLDFIRDEEQEKEEVWEAYDLARIAFPEISAEHRIEIIDIFFNRGMAEEACQVFGHMRHAPTPAQRPTPQAYITCFLGLARATAWDNTKLIRNMLKLDVNMELDTRVRNAVMLALAACERSEEAMDEFKEILRSDEGPSQNTLIIFFKVCESDPNGIVEANKMLAKITALEIPLDRQMYLAYIKALAAQGEREFIIEALNKTEEKIGQQPDKDMIVRIYNVCAHEHAKEGVEEWTKEHHPSIWQELENVPRTETEAGTHLEGFEDDFNALL</sequence>
<proteinExistence type="predicted"/>
<reference evidence="3" key="1">
    <citation type="journal article" date="2015" name="Genome Announc.">
        <title>Genome sequence of the AIDS-associated pathogen Penicillium marneffei (ATCC18224) and its near taxonomic relative Talaromyces stipitatus (ATCC10500).</title>
        <authorList>
            <person name="Nierman W.C."/>
            <person name="Fedorova-Abrams N.D."/>
            <person name="Andrianopoulos A."/>
        </authorList>
    </citation>
    <scope>NUCLEOTIDE SEQUENCE [LARGE SCALE GENOMIC DNA]</scope>
    <source>
        <strain evidence="3">ATCC 18224 / CBS 334.59 / QM 7333</strain>
    </source>
</reference>
<organism evidence="2 3">
    <name type="scientific">Talaromyces marneffei (strain ATCC 18224 / CBS 334.59 / QM 7333)</name>
    <name type="common">Penicillium marneffei</name>
    <dbReference type="NCBI Taxonomy" id="441960"/>
    <lineage>
        <taxon>Eukaryota</taxon>
        <taxon>Fungi</taxon>
        <taxon>Dikarya</taxon>
        <taxon>Ascomycota</taxon>
        <taxon>Pezizomycotina</taxon>
        <taxon>Eurotiomycetes</taxon>
        <taxon>Eurotiomycetidae</taxon>
        <taxon>Eurotiales</taxon>
        <taxon>Trichocomaceae</taxon>
        <taxon>Talaromyces</taxon>
        <taxon>Talaromyces sect. Talaromyces</taxon>
    </lineage>
</organism>
<evidence type="ECO:0000313" key="3">
    <source>
        <dbReference type="Proteomes" id="UP000001294"/>
    </source>
</evidence>
<keyword evidence="3" id="KW-1185">Reference proteome</keyword>
<dbReference type="VEuPathDB" id="FungiDB:PMAA_028720"/>
<dbReference type="Gene3D" id="1.25.40.10">
    <property type="entry name" value="Tetratricopeptide repeat domain"/>
    <property type="match status" value="1"/>
</dbReference>
<gene>
    <name evidence="2" type="ORF">PMAA_028720</name>
</gene>
<accession>B6Q388</accession>
<dbReference type="InterPro" id="IPR011990">
    <property type="entry name" value="TPR-like_helical_dom_sf"/>
</dbReference>
<evidence type="ECO:0000313" key="2">
    <source>
        <dbReference type="EMBL" id="EEA28052.1"/>
    </source>
</evidence>
<evidence type="ECO:0000256" key="1">
    <source>
        <dbReference type="ARBA" id="ARBA00022737"/>
    </source>
</evidence>
<dbReference type="OrthoDB" id="185373at2759"/>
<dbReference type="PANTHER" id="PTHR47942">
    <property type="entry name" value="TETRATRICOPEPTIDE REPEAT (TPR)-LIKE SUPERFAMILY PROTEIN-RELATED"/>
    <property type="match status" value="1"/>
</dbReference>
<protein>
    <submittedName>
        <fullName evidence="2">Mitochondrial respiratory complex I chaperone (Cia84), putative</fullName>
    </submittedName>
</protein>
<dbReference type="InterPro" id="IPR051222">
    <property type="entry name" value="PPR/CCM1_RNA-binding"/>
</dbReference>
<dbReference type="HOGENOM" id="CLU_019319_0_0_1"/>
<dbReference type="EMBL" id="DS995899">
    <property type="protein sequence ID" value="EEA28052.1"/>
    <property type="molecule type" value="Genomic_DNA"/>
</dbReference>
<dbReference type="STRING" id="441960.B6Q388"/>
<keyword evidence="1" id="KW-0677">Repeat</keyword>
<name>B6Q388_TALMQ</name>